<keyword evidence="4" id="KW-1185">Reference proteome</keyword>
<evidence type="ECO:0000313" key="3">
    <source>
        <dbReference type="EMBL" id="KIJ90321.1"/>
    </source>
</evidence>
<accession>A0A0C9WQE4</accession>
<evidence type="ECO:0000313" key="4">
    <source>
        <dbReference type="Proteomes" id="UP000054477"/>
    </source>
</evidence>
<feature type="region of interest" description="Disordered" evidence="1">
    <location>
        <begin position="1"/>
        <end position="38"/>
    </location>
</feature>
<proteinExistence type="predicted"/>
<protein>
    <submittedName>
        <fullName evidence="2">Uncharacterized protein</fullName>
    </submittedName>
</protein>
<dbReference type="HOGENOM" id="CLU_2661223_0_0_1"/>
<reference evidence="2" key="3">
    <citation type="submission" date="2015-02" db="EMBL/GenBank/DDBJ databases">
        <title>Evolutionary Origins and Diversification of the Mycorrhizal Mutualists.</title>
        <authorList>
            <consortium name="DOE Joint Genome Institute"/>
            <consortium name="Mycorrhizal Genomics Consortium"/>
            <person name="Kohler A."/>
            <person name="Kuo A."/>
            <person name="Nagy L.G."/>
            <person name="Floudas D."/>
            <person name="Copeland A."/>
            <person name="Barry K.W."/>
            <person name="Cichocki N."/>
            <person name="Veneault-Fourrey C."/>
            <person name="LaButti K."/>
            <person name="Lindquist E.A."/>
            <person name="Lipzen A."/>
            <person name="Lundell T."/>
            <person name="Morin E."/>
            <person name="Murat C."/>
            <person name="Riley R."/>
            <person name="Ohm R."/>
            <person name="Sun H."/>
            <person name="Tunlid A."/>
            <person name="Henrissat B."/>
            <person name="Grigoriev I.V."/>
            <person name="Hibbett D.S."/>
            <person name="Martin F."/>
        </authorList>
    </citation>
    <scope>NUCLEOTIDE SEQUENCE</scope>
    <source>
        <strain evidence="2">LaAM-08-1</strain>
    </source>
</reference>
<dbReference type="AlphaFoldDB" id="A0A0C9WQE4"/>
<evidence type="ECO:0000313" key="2">
    <source>
        <dbReference type="EMBL" id="KIJ89923.1"/>
    </source>
</evidence>
<dbReference type="EMBL" id="KN839217">
    <property type="protein sequence ID" value="KIJ90321.1"/>
    <property type="molecule type" value="Genomic_DNA"/>
</dbReference>
<feature type="non-terminal residue" evidence="2">
    <location>
        <position position="75"/>
    </location>
</feature>
<reference evidence="2 4" key="1">
    <citation type="submission" date="2014-04" db="EMBL/GenBank/DDBJ databases">
        <authorList>
            <consortium name="DOE Joint Genome Institute"/>
            <person name="Kuo A."/>
            <person name="Kohler A."/>
            <person name="Nagy L.G."/>
            <person name="Floudas D."/>
            <person name="Copeland A."/>
            <person name="Barry K.W."/>
            <person name="Cichocki N."/>
            <person name="Veneault-Fourrey C."/>
            <person name="LaButti K."/>
            <person name="Lindquist E.A."/>
            <person name="Lipzen A."/>
            <person name="Lundell T."/>
            <person name="Morin E."/>
            <person name="Murat C."/>
            <person name="Sun H."/>
            <person name="Tunlid A."/>
            <person name="Henrissat B."/>
            <person name="Grigoriev I.V."/>
            <person name="Hibbett D.S."/>
            <person name="Martin F."/>
            <person name="Nordberg H.P."/>
            <person name="Cantor M.N."/>
            <person name="Hua S.X."/>
        </authorList>
    </citation>
    <scope>NUCLEOTIDE SEQUENCE [LARGE SCALE GENOMIC DNA]</scope>
    <source>
        <strain evidence="2 4">LaAM-08-1</strain>
    </source>
</reference>
<reference evidence="4" key="2">
    <citation type="submission" date="2015-01" db="EMBL/GenBank/DDBJ databases">
        <title>Evolutionary Origins and Diversification of the Mycorrhizal Mutualists.</title>
        <authorList>
            <consortium name="DOE Joint Genome Institute"/>
            <consortium name="Mycorrhizal Genomics Consortium"/>
            <person name="Kohler A."/>
            <person name="Kuo A."/>
            <person name="Nagy L.G."/>
            <person name="Floudas D."/>
            <person name="Copeland A."/>
            <person name="Barry K.W."/>
            <person name="Cichocki N."/>
            <person name="Veneault-Fourrey C."/>
            <person name="LaButti K."/>
            <person name="Lindquist E.A."/>
            <person name="Lipzen A."/>
            <person name="Lundell T."/>
            <person name="Morin E."/>
            <person name="Murat C."/>
            <person name="Riley R."/>
            <person name="Ohm R."/>
            <person name="Sun H."/>
            <person name="Tunlid A."/>
            <person name="Henrissat B."/>
            <person name="Grigoriev I.V."/>
            <person name="Hibbett D.S."/>
            <person name="Martin F."/>
        </authorList>
    </citation>
    <scope>NUCLEOTIDE SEQUENCE [LARGE SCALE GENOMIC DNA]</scope>
    <source>
        <strain evidence="4">LaAM-08-1</strain>
    </source>
</reference>
<dbReference type="STRING" id="1095629.A0A0C9WQE4"/>
<name>A0A0C9WQE4_9AGAR</name>
<dbReference type="OrthoDB" id="3104129at2759"/>
<organism evidence="2 4">
    <name type="scientific">Laccaria amethystina LaAM-08-1</name>
    <dbReference type="NCBI Taxonomy" id="1095629"/>
    <lineage>
        <taxon>Eukaryota</taxon>
        <taxon>Fungi</taxon>
        <taxon>Dikarya</taxon>
        <taxon>Basidiomycota</taxon>
        <taxon>Agaricomycotina</taxon>
        <taxon>Agaricomycetes</taxon>
        <taxon>Agaricomycetidae</taxon>
        <taxon>Agaricales</taxon>
        <taxon>Agaricineae</taxon>
        <taxon>Hydnangiaceae</taxon>
        <taxon>Laccaria</taxon>
    </lineage>
</organism>
<dbReference type="EMBL" id="KN839363">
    <property type="protein sequence ID" value="KIJ89923.1"/>
    <property type="molecule type" value="Genomic_DNA"/>
</dbReference>
<sequence>MSTLKEGAPQPTLTDQSAILGNPDPSLRTDNRFNYGDVDPRTNVTCATHTYGVKDQDSPDMWNEIIAYLKAGTLP</sequence>
<dbReference type="Proteomes" id="UP000054477">
    <property type="component" value="Unassembled WGS sequence"/>
</dbReference>
<gene>
    <name evidence="3" type="ORF">K443DRAFT_116755</name>
    <name evidence="2" type="ORF">K443DRAFT_117342</name>
</gene>
<evidence type="ECO:0000256" key="1">
    <source>
        <dbReference type="SAM" id="MobiDB-lite"/>
    </source>
</evidence>